<name>A0A6G1C527_9ORYZ</name>
<dbReference type="Proteomes" id="UP000479710">
    <property type="component" value="Unassembled WGS sequence"/>
</dbReference>
<reference evidence="1 3" key="1">
    <citation type="submission" date="2019-11" db="EMBL/GenBank/DDBJ databases">
        <title>Whole genome sequence of Oryza granulata.</title>
        <authorList>
            <person name="Li W."/>
        </authorList>
    </citation>
    <scope>NUCLEOTIDE SEQUENCE [LARGE SCALE GENOMIC DNA]</scope>
    <source>
        <strain evidence="3">cv. Menghai</strain>
        <tissue evidence="1">Leaf</tissue>
    </source>
</reference>
<sequence>MGIFSMLAGCFRPSAAVARSTAYEAEKRRWVDEQVGLILVARVRDAYSVVDGKGAVDVSRYGGINLELALGYEFDRRWWFAQTTRLLAEAEAEAEAAPAGKDSGVKVRPLAVPAPAKP</sequence>
<accession>A0A6G1C527</accession>
<dbReference type="EMBL" id="SPHZ02000010">
    <property type="protein sequence ID" value="KAF0895282.1"/>
    <property type="molecule type" value="Genomic_DNA"/>
</dbReference>
<protein>
    <submittedName>
        <fullName evidence="1">Uncharacterized protein</fullName>
    </submittedName>
</protein>
<dbReference type="OrthoDB" id="711823at2759"/>
<gene>
    <name evidence="1" type="ORF">E2562_008594</name>
    <name evidence="2" type="ORF">E2562_008596</name>
</gene>
<evidence type="ECO:0000313" key="1">
    <source>
        <dbReference type="EMBL" id="KAF0895280.1"/>
    </source>
</evidence>
<proteinExistence type="predicted"/>
<organism evidence="1 3">
    <name type="scientific">Oryza meyeriana var. granulata</name>
    <dbReference type="NCBI Taxonomy" id="110450"/>
    <lineage>
        <taxon>Eukaryota</taxon>
        <taxon>Viridiplantae</taxon>
        <taxon>Streptophyta</taxon>
        <taxon>Embryophyta</taxon>
        <taxon>Tracheophyta</taxon>
        <taxon>Spermatophyta</taxon>
        <taxon>Magnoliopsida</taxon>
        <taxon>Liliopsida</taxon>
        <taxon>Poales</taxon>
        <taxon>Poaceae</taxon>
        <taxon>BOP clade</taxon>
        <taxon>Oryzoideae</taxon>
        <taxon>Oryzeae</taxon>
        <taxon>Oryzinae</taxon>
        <taxon>Oryza</taxon>
        <taxon>Oryza meyeriana</taxon>
    </lineage>
</organism>
<evidence type="ECO:0000313" key="3">
    <source>
        <dbReference type="Proteomes" id="UP000479710"/>
    </source>
</evidence>
<evidence type="ECO:0000313" key="2">
    <source>
        <dbReference type="EMBL" id="KAF0895282.1"/>
    </source>
</evidence>
<dbReference type="AlphaFoldDB" id="A0A6G1C527"/>
<dbReference type="EMBL" id="SPHZ02000010">
    <property type="protein sequence ID" value="KAF0895280.1"/>
    <property type="molecule type" value="Genomic_DNA"/>
</dbReference>
<comment type="caution">
    <text evidence="1">The sequence shown here is derived from an EMBL/GenBank/DDBJ whole genome shotgun (WGS) entry which is preliminary data.</text>
</comment>
<keyword evidence="3" id="KW-1185">Reference proteome</keyword>